<sequence>MSHEPPLTRLFAIGYRTNVEDLHEELARRGWDDVRPAYGFALLAVRESPATVTDLARWLGMTKQAASVLVDQMATADLVRRTQDPGDRRAWQVSLTRRGRRLLTTVEEIYAAQERRWADLIGAERLARLRSDLVTLLVDESGELPPLRPTW</sequence>
<keyword evidence="1" id="KW-0805">Transcription regulation</keyword>
<dbReference type="Gene3D" id="1.10.10.10">
    <property type="entry name" value="Winged helix-like DNA-binding domain superfamily/Winged helix DNA-binding domain"/>
    <property type="match status" value="1"/>
</dbReference>
<evidence type="ECO:0000313" key="5">
    <source>
        <dbReference type="EMBL" id="GAA2123877.1"/>
    </source>
</evidence>
<dbReference type="PANTHER" id="PTHR33164">
    <property type="entry name" value="TRANSCRIPTIONAL REGULATOR, MARR FAMILY"/>
    <property type="match status" value="1"/>
</dbReference>
<evidence type="ECO:0000259" key="4">
    <source>
        <dbReference type="PROSITE" id="PS50995"/>
    </source>
</evidence>
<dbReference type="SMART" id="SM00347">
    <property type="entry name" value="HTH_MARR"/>
    <property type="match status" value="1"/>
</dbReference>
<protein>
    <submittedName>
        <fullName evidence="5">MarR family winged helix-turn-helix transcriptional regulator</fullName>
    </submittedName>
</protein>
<gene>
    <name evidence="5" type="ORF">GCM10009843_20030</name>
</gene>
<dbReference type="InterPro" id="IPR036388">
    <property type="entry name" value="WH-like_DNA-bd_sf"/>
</dbReference>
<proteinExistence type="predicted"/>
<dbReference type="InterPro" id="IPR000835">
    <property type="entry name" value="HTH_MarR-typ"/>
</dbReference>
<evidence type="ECO:0000256" key="1">
    <source>
        <dbReference type="ARBA" id="ARBA00023015"/>
    </source>
</evidence>
<organism evidence="5 6">
    <name type="scientific">Nocardioides bigeumensis</name>
    <dbReference type="NCBI Taxonomy" id="433657"/>
    <lineage>
        <taxon>Bacteria</taxon>
        <taxon>Bacillati</taxon>
        <taxon>Actinomycetota</taxon>
        <taxon>Actinomycetes</taxon>
        <taxon>Propionibacteriales</taxon>
        <taxon>Nocardioidaceae</taxon>
        <taxon>Nocardioides</taxon>
    </lineage>
</organism>
<dbReference type="PROSITE" id="PS01117">
    <property type="entry name" value="HTH_MARR_1"/>
    <property type="match status" value="1"/>
</dbReference>
<dbReference type="SUPFAM" id="SSF46785">
    <property type="entry name" value="Winged helix' DNA-binding domain"/>
    <property type="match status" value="1"/>
</dbReference>
<dbReference type="InterPro" id="IPR023187">
    <property type="entry name" value="Tscrpt_reg_MarR-type_CS"/>
</dbReference>
<keyword evidence="6" id="KW-1185">Reference proteome</keyword>
<dbReference type="RefSeq" id="WP_344303567.1">
    <property type="nucleotide sequence ID" value="NZ_BAAAQQ010000011.1"/>
</dbReference>
<dbReference type="InterPro" id="IPR036390">
    <property type="entry name" value="WH_DNA-bd_sf"/>
</dbReference>
<evidence type="ECO:0000256" key="2">
    <source>
        <dbReference type="ARBA" id="ARBA00023125"/>
    </source>
</evidence>
<comment type="caution">
    <text evidence="5">The sequence shown here is derived from an EMBL/GenBank/DDBJ whole genome shotgun (WGS) entry which is preliminary data.</text>
</comment>
<evidence type="ECO:0000256" key="3">
    <source>
        <dbReference type="ARBA" id="ARBA00023163"/>
    </source>
</evidence>
<keyword evidence="3" id="KW-0804">Transcription</keyword>
<reference evidence="6" key="1">
    <citation type="journal article" date="2019" name="Int. J. Syst. Evol. Microbiol.">
        <title>The Global Catalogue of Microorganisms (GCM) 10K type strain sequencing project: providing services to taxonomists for standard genome sequencing and annotation.</title>
        <authorList>
            <consortium name="The Broad Institute Genomics Platform"/>
            <consortium name="The Broad Institute Genome Sequencing Center for Infectious Disease"/>
            <person name="Wu L."/>
            <person name="Ma J."/>
        </authorList>
    </citation>
    <scope>NUCLEOTIDE SEQUENCE [LARGE SCALE GENOMIC DNA]</scope>
    <source>
        <strain evidence="6">JCM 16021</strain>
    </source>
</reference>
<keyword evidence="2" id="KW-0238">DNA-binding</keyword>
<name>A0ABP5K261_9ACTN</name>
<dbReference type="InterPro" id="IPR039422">
    <property type="entry name" value="MarR/SlyA-like"/>
</dbReference>
<dbReference type="Proteomes" id="UP001500575">
    <property type="component" value="Unassembled WGS sequence"/>
</dbReference>
<feature type="domain" description="HTH marR-type" evidence="4">
    <location>
        <begin position="4"/>
        <end position="138"/>
    </location>
</feature>
<dbReference type="EMBL" id="BAAAQQ010000011">
    <property type="protein sequence ID" value="GAA2123877.1"/>
    <property type="molecule type" value="Genomic_DNA"/>
</dbReference>
<accession>A0ABP5K261</accession>
<dbReference type="PANTHER" id="PTHR33164:SF43">
    <property type="entry name" value="HTH-TYPE TRANSCRIPTIONAL REPRESSOR YETL"/>
    <property type="match status" value="1"/>
</dbReference>
<evidence type="ECO:0000313" key="6">
    <source>
        <dbReference type="Proteomes" id="UP001500575"/>
    </source>
</evidence>
<dbReference type="Pfam" id="PF12802">
    <property type="entry name" value="MarR_2"/>
    <property type="match status" value="1"/>
</dbReference>
<dbReference type="PROSITE" id="PS50995">
    <property type="entry name" value="HTH_MARR_2"/>
    <property type="match status" value="1"/>
</dbReference>